<dbReference type="PANTHER" id="PTHR10622">
    <property type="entry name" value="HET DOMAIN-CONTAINING PROTEIN"/>
    <property type="match status" value="1"/>
</dbReference>
<sequence length="1322" mass="146273">MGGSPLRLRQDNYETALQLFSQIADSSKILTNIGLIYATLGEHEAAVEQFIAATQLDQYLAVAAASPAAAAFTHSSPGSLLRSVPIYSSHHRFQSRACIAHGRDTRHCCAAHVARAFSIFPPSRHPRRCKHRITRALRAPPVVSARRPHTSPRNTPPSPCIFSPRRASKRMLLACLLSGSVSQASVVFAINVPLHHLYRTHRELFVFHLTHTKNHRLTLATTLALLRISPRDQHNGVHLLPMRRVQLSPARYELAHKDFDDALLYLRGNDFINYEQLGLRFKLFAAEVLFNKGLANIYMGRPQDGMQDMEAARLAKATAEHNVIDDAIADRGDGYTVFSIPVGVLYRPAQKKIDNSKARDFLGKAKLVAAEDTNDLYTEFSGVARLKQGITPTGVYLDDGPGLSRAATLAATSPTPTNDASPSPGLQRAKTTINVPTDARERIRAATSPASPGAARSPGRPPLSAGAGGAGLSRSATSVGTGAGAGAGLAGPTRGLSIRKAGSPTAGGAPRMTEFYDDYLDSYADEVAPLPPPPPGRDRVANWAKGAVAAPPPPPSGVSRARSTAAPSAYSGGACGGGRRGAALCGRRRVVRRARSMADPRQGAFLSLVRAYVCGADARDGAAALRGRRARDGARARDAVRGVFGSGDGQVRGLARRLAMQFKDEDGGKVTLRDAMDYELAIETARESAKGRPEGRLEICRSGVSLKHNPPVVFVHISISYCLETKIVVQRLKEEMRLLNTRTKSLKEFDRMVPPYAILSHRWREEEVSLQAMQDLERAHRLEGFRKLEECCACALQDGYQYVWIDTCCIDKTSSAELSEAINSMYAWYKNAGVCYAYLDDVRSDQVPDTQSSSFRESRWFTRGWTLQELLAPRNVAFFAQDWVCIGTKHILVEVIEEITGIDRAVLAGLPAQVCVAQRMSWAAHRETTREEDRAYSLMGLFGVHMPTIYGEGSQAFIRLQYEIMKKTNDHSIFAWYAADPLRDSQSPTLLTASPLNFGIYHDISQTIVPIEFSHFAERFSIPDLDPDRSGTSNGIRMQLPLRHHEEHDEDVFLCALACTVRFEWRTDSRRSFLLVYLDPEDTGGFAAEHVYILQDCDLVSSLHHFVHDGLPMLRYEFSANWSTLRERGFIPEGPVYMPYGLPPLCGVILLRHEPSGKQFAVVLGVDRTQWHNHIVWSDVVVEDDGKIWSTPLEASGESLAHRIYEMYQHPDSVWYSSEAAASRQRGTHRVSKSFRPGFLLRLTITERRQRVQSAAVRVYDIDLAEMCSKAVESPAHKKQSGSVAVTVPKILTRPSAEVQTLWKVHNNMLASRRFRQRRFVH</sequence>
<evidence type="ECO:0000313" key="6">
    <source>
        <dbReference type="Proteomes" id="UP000092993"/>
    </source>
</evidence>
<dbReference type="InterPro" id="IPR010730">
    <property type="entry name" value="HET"/>
</dbReference>
<protein>
    <submittedName>
        <fullName evidence="5">Uncharacterized protein</fullName>
    </submittedName>
</protein>
<dbReference type="Pfam" id="PF26640">
    <property type="entry name" value="DUF8212"/>
    <property type="match status" value="1"/>
</dbReference>
<dbReference type="Proteomes" id="UP000092993">
    <property type="component" value="Unassembled WGS sequence"/>
</dbReference>
<evidence type="ECO:0000256" key="1">
    <source>
        <dbReference type="PROSITE-ProRule" id="PRU00339"/>
    </source>
</evidence>
<dbReference type="Pfam" id="PF06985">
    <property type="entry name" value="HET"/>
    <property type="match status" value="1"/>
</dbReference>
<name>A0A1C7LYX8_GRIFR</name>
<evidence type="ECO:0000256" key="2">
    <source>
        <dbReference type="SAM" id="MobiDB-lite"/>
    </source>
</evidence>
<dbReference type="InterPro" id="IPR019734">
    <property type="entry name" value="TPR_rpt"/>
</dbReference>
<keyword evidence="6" id="KW-1185">Reference proteome</keyword>
<evidence type="ECO:0000313" key="5">
    <source>
        <dbReference type="EMBL" id="OBZ69923.1"/>
    </source>
</evidence>
<dbReference type="PANTHER" id="PTHR10622:SF10">
    <property type="entry name" value="HET DOMAIN-CONTAINING PROTEIN"/>
    <property type="match status" value="1"/>
</dbReference>
<organism evidence="5 6">
    <name type="scientific">Grifola frondosa</name>
    <name type="common">Maitake</name>
    <name type="synonym">Polyporus frondosus</name>
    <dbReference type="NCBI Taxonomy" id="5627"/>
    <lineage>
        <taxon>Eukaryota</taxon>
        <taxon>Fungi</taxon>
        <taxon>Dikarya</taxon>
        <taxon>Basidiomycota</taxon>
        <taxon>Agaricomycotina</taxon>
        <taxon>Agaricomycetes</taxon>
        <taxon>Polyporales</taxon>
        <taxon>Grifolaceae</taxon>
        <taxon>Grifola</taxon>
    </lineage>
</organism>
<reference evidence="5 6" key="1">
    <citation type="submission" date="2016-03" db="EMBL/GenBank/DDBJ databases">
        <title>Whole genome sequencing of Grifola frondosa 9006-11.</title>
        <authorList>
            <person name="Min B."/>
            <person name="Park H."/>
            <person name="Kim J.-G."/>
            <person name="Cho H."/>
            <person name="Oh Y.-L."/>
            <person name="Kong W.-S."/>
            <person name="Choi I.-G."/>
        </authorList>
    </citation>
    <scope>NUCLEOTIDE SEQUENCE [LARGE SCALE GENOMIC DNA]</scope>
    <source>
        <strain evidence="5 6">9006-11</strain>
    </source>
</reference>
<dbReference type="InterPro" id="IPR058525">
    <property type="entry name" value="DUF8212"/>
</dbReference>
<dbReference type="Gene3D" id="1.25.40.10">
    <property type="entry name" value="Tetratricopeptide repeat domain"/>
    <property type="match status" value="2"/>
</dbReference>
<evidence type="ECO:0000259" key="3">
    <source>
        <dbReference type="Pfam" id="PF06985"/>
    </source>
</evidence>
<dbReference type="EMBL" id="LUGG01000015">
    <property type="protein sequence ID" value="OBZ69923.1"/>
    <property type="molecule type" value="Genomic_DNA"/>
</dbReference>
<keyword evidence="1" id="KW-0802">TPR repeat</keyword>
<feature type="region of interest" description="Disordered" evidence="2">
    <location>
        <begin position="549"/>
        <end position="572"/>
    </location>
</feature>
<dbReference type="SUPFAM" id="SSF48452">
    <property type="entry name" value="TPR-like"/>
    <property type="match status" value="1"/>
</dbReference>
<feature type="domain" description="DUF8212" evidence="4">
    <location>
        <begin position="955"/>
        <end position="989"/>
    </location>
</feature>
<evidence type="ECO:0000259" key="4">
    <source>
        <dbReference type="Pfam" id="PF26640"/>
    </source>
</evidence>
<feature type="domain" description="Heterokaryon incompatibility" evidence="3">
    <location>
        <begin position="756"/>
        <end position="847"/>
    </location>
</feature>
<proteinExistence type="predicted"/>
<accession>A0A1C7LYX8</accession>
<dbReference type="PROSITE" id="PS50005">
    <property type="entry name" value="TPR"/>
    <property type="match status" value="1"/>
</dbReference>
<gene>
    <name evidence="5" type="ORF">A0H81_10584</name>
</gene>
<dbReference type="OrthoDB" id="9450131at2759"/>
<dbReference type="STRING" id="5627.A0A1C7LYX8"/>
<feature type="repeat" description="TPR" evidence="1">
    <location>
        <begin position="27"/>
        <end position="60"/>
    </location>
</feature>
<dbReference type="InterPro" id="IPR011990">
    <property type="entry name" value="TPR-like_helical_dom_sf"/>
</dbReference>
<comment type="caution">
    <text evidence="5">The sequence shown here is derived from an EMBL/GenBank/DDBJ whole genome shotgun (WGS) entry which is preliminary data.</text>
</comment>
<feature type="region of interest" description="Disordered" evidence="2">
    <location>
        <begin position="410"/>
        <end position="492"/>
    </location>
</feature>